<evidence type="ECO:0000259" key="2">
    <source>
        <dbReference type="PROSITE" id="PS51154"/>
    </source>
</evidence>
<evidence type="ECO:0000256" key="1">
    <source>
        <dbReference type="ARBA" id="ARBA00035885"/>
    </source>
</evidence>
<organism evidence="3 4">
    <name type="scientific">Flavobacterium piscinae</name>
    <dbReference type="NCBI Taxonomy" id="2506424"/>
    <lineage>
        <taxon>Bacteria</taxon>
        <taxon>Pseudomonadati</taxon>
        <taxon>Bacteroidota</taxon>
        <taxon>Flavobacteriia</taxon>
        <taxon>Flavobacteriales</taxon>
        <taxon>Flavobacteriaceae</taxon>
        <taxon>Flavobacterium</taxon>
    </lineage>
</organism>
<dbReference type="PANTHER" id="PTHR12521:SF0">
    <property type="entry name" value="ADP-RIBOSE GLYCOHYDROLASE OARD1"/>
    <property type="match status" value="1"/>
</dbReference>
<dbReference type="PROSITE" id="PS51154">
    <property type="entry name" value="MACRO"/>
    <property type="match status" value="1"/>
</dbReference>
<dbReference type="InterPro" id="IPR002589">
    <property type="entry name" value="Macro_dom"/>
</dbReference>
<dbReference type="InterPro" id="IPR043472">
    <property type="entry name" value="Macro_dom-like"/>
</dbReference>
<sequence>MIHFVTGNILDSQAQALVNTVNTMGVMGKGIALQFKKQFPNNYKIYKETCEQKALQVGQLLITEEDAMFSGKKLIINFPTKTNWRLPSEYSYIEAGLQELKKVIVDKNIQSIAIPPLGAGNGGLDWQRVKKMIIEVLKDVDCDIYLYEPTAAIQEVLNSERVKLTPARAMLLSVLYEMVRHGEFVSEFGAEKAAYFLQRFGAQDEFKLNFMPNFYGPYSGKVRHVLYYLNGSYIMGYSSKDKKPFDELSLVMEAENEVFKYLNQPENKDFLFIAEKTKKFLKGYYSPFGLELLSTIDFIKSEKNKNSSDAILKELENWSDRKRTLFANPKFINKALSTINQQFA</sequence>
<dbReference type="Pfam" id="PF01661">
    <property type="entry name" value="Macro"/>
    <property type="match status" value="1"/>
</dbReference>
<comment type="catalytic activity">
    <reaction evidence="1">
        <text>an N-(ADP-alpha-D-ribosyl)-thymidine in DNA + H2O = a thymidine in DNA + ADP-D-ribose</text>
        <dbReference type="Rhea" id="RHEA:71655"/>
        <dbReference type="Rhea" id="RHEA-COMP:13556"/>
        <dbReference type="Rhea" id="RHEA-COMP:18051"/>
        <dbReference type="ChEBI" id="CHEBI:15377"/>
        <dbReference type="ChEBI" id="CHEBI:57967"/>
        <dbReference type="ChEBI" id="CHEBI:137386"/>
        <dbReference type="ChEBI" id="CHEBI:191199"/>
    </reaction>
    <physiologicalReaction direction="left-to-right" evidence="1">
        <dbReference type="Rhea" id="RHEA:71656"/>
    </physiologicalReaction>
</comment>
<accession>A0A4Q1KYU6</accession>
<feature type="domain" description="Macro" evidence="2">
    <location>
        <begin position="1"/>
        <end position="155"/>
    </location>
</feature>
<dbReference type="OrthoDB" id="9780211at2"/>
<keyword evidence="4" id="KW-1185">Reference proteome</keyword>
<evidence type="ECO:0000313" key="4">
    <source>
        <dbReference type="Proteomes" id="UP000289734"/>
    </source>
</evidence>
<evidence type="ECO:0000313" key="3">
    <source>
        <dbReference type="EMBL" id="RXR35427.1"/>
    </source>
</evidence>
<dbReference type="GO" id="GO:0140291">
    <property type="term" value="P:peptidyl-glutamate ADP-deribosylation"/>
    <property type="evidence" value="ECO:0007669"/>
    <property type="project" value="TreeGrafter"/>
</dbReference>
<dbReference type="SUPFAM" id="SSF52949">
    <property type="entry name" value="Macro domain-like"/>
    <property type="match status" value="1"/>
</dbReference>
<dbReference type="Proteomes" id="UP000289734">
    <property type="component" value="Unassembled WGS sequence"/>
</dbReference>
<dbReference type="RefSeq" id="WP_129462851.1">
    <property type="nucleotide sequence ID" value="NZ_SBKQ01000001.1"/>
</dbReference>
<comment type="caution">
    <text evidence="3">The sequence shown here is derived from an EMBL/GenBank/DDBJ whole genome shotgun (WGS) entry which is preliminary data.</text>
</comment>
<name>A0A4Q1KYU6_9FLAO</name>
<dbReference type="CDD" id="cd02901">
    <property type="entry name" value="Macro_Poa1p-like"/>
    <property type="match status" value="1"/>
</dbReference>
<gene>
    <name evidence="3" type="ORF">EQG68_00600</name>
</gene>
<proteinExistence type="predicted"/>
<dbReference type="InterPro" id="IPR050892">
    <property type="entry name" value="ADP-ribose_metab_enzymes"/>
</dbReference>
<dbReference type="PANTHER" id="PTHR12521">
    <property type="entry name" value="PROTEIN C6ORF130"/>
    <property type="match status" value="1"/>
</dbReference>
<dbReference type="EMBL" id="SBKQ01000001">
    <property type="protein sequence ID" value="RXR35427.1"/>
    <property type="molecule type" value="Genomic_DNA"/>
</dbReference>
<dbReference type="SMART" id="SM00506">
    <property type="entry name" value="A1pp"/>
    <property type="match status" value="1"/>
</dbReference>
<protein>
    <submittedName>
        <fullName evidence="3">Appr-1-p processing protein</fullName>
    </submittedName>
</protein>
<dbReference type="Gene3D" id="3.40.220.10">
    <property type="entry name" value="Leucine Aminopeptidase, subunit E, domain 1"/>
    <property type="match status" value="1"/>
</dbReference>
<reference evidence="4" key="1">
    <citation type="submission" date="2019-01" db="EMBL/GenBank/DDBJ databases">
        <title>Cytophagaceae bacterium strain CAR-16.</title>
        <authorList>
            <person name="Chen W.-M."/>
        </authorList>
    </citation>
    <scope>NUCLEOTIDE SEQUENCE [LARGE SCALE GENOMIC DNA]</scope>
    <source>
        <strain evidence="4">ICH-30</strain>
    </source>
</reference>
<dbReference type="AlphaFoldDB" id="A0A4Q1KYU6"/>